<dbReference type="SUPFAM" id="SSF50998">
    <property type="entry name" value="Quinoprotein alcohol dehydrogenase-like"/>
    <property type="match status" value="1"/>
</dbReference>
<feature type="region of interest" description="Disordered" evidence="19">
    <location>
        <begin position="362"/>
        <end position="393"/>
    </location>
</feature>
<sequence length="873" mass="98038">LAFDFVPASASAGSESANLRRFPHPLVKEFLATPSSMHTLQNMVNQLSVQDSILFVSTLSGSFYAVGKHTGRIHWSLKEDPVLRVPRDSVAGAPYLPDPKDGSLYWVNPRDGIVKQPYTIPELVSAAPCRSSEGILYTGTKRDVWLAVDPVSGVKVQTLSMEGTQKTCPSSSKNLLYFGRTEYSIVMFDSLTGEKRWNATFMDYSSHIAPDPQDYDMRHFTASSSGTAVTLDSRTGEVLWHRQFDSPVVALYTLKGELLQRAPFTSFAPETLEHLTGQLSDVTWRNRFLEHGSKPTFYSTLYVGEFEQGSFALTSLVDESTVTIAPRGQMLMIEGPKEDNSYHEVPKQSQTVISPARQLADKSGSSSHKILPSHPHVPVPSTKMNQQEGAERNSSLMTKEGLIAYIGEEYRFLVTVVLSLLTLAGALFYFPRRAEYSMKMLLQKQLEEQQRQLQLGGITPPNSSSNSSFTSEQQPASSTVLLSGHMEIGKITFNPKDVLGHGCEGTFVYRGTFEGRAVAVKRLLPECFSFADREVELLRESDQHPNVIRYFCMEADRQFRYIALELCAATLSDFVADKEMPGSVPDMITILHQAISGIAHLHSLDIVHRDVKPQNVLLSMPDNKGQVRAMISDFGLCKKLAAGRLSFSRRSGAAGTEGWIAPEMLDEESRTTCAVDIFSAGCVLYYAVTKGKHPFGDALRRQANILSGDFYLEHLRGDDNVVCRELVQSMIQFKPEERPCAATDVSDRIEKEDENSPVVQNLEKNGLFVVKFDWRRNITQELQNDLRKFRTYKGHSVRDLLRAMRNKKHHYRELPEEVKASLGRVPDEFVQYFTSRFPRLLLHVYEAMEICKQETVFKQYYHLPEVSPESSAV</sequence>
<dbReference type="GO" id="GO:0004674">
    <property type="term" value="F:protein serine/threonine kinase activity"/>
    <property type="evidence" value="ECO:0007669"/>
    <property type="project" value="UniProtKB-KW"/>
</dbReference>
<protein>
    <recommendedName>
        <fullName evidence="3">non-specific serine/threonine protein kinase</fullName>
        <ecNumber evidence="3">2.7.11.1</ecNumber>
    </recommendedName>
</protein>
<evidence type="ECO:0000256" key="7">
    <source>
        <dbReference type="ARBA" id="ARBA00022692"/>
    </source>
</evidence>
<evidence type="ECO:0000259" key="20">
    <source>
        <dbReference type="PROSITE" id="PS50011"/>
    </source>
</evidence>
<gene>
    <name evidence="22" type="ORF">BaRGS_00000866</name>
</gene>
<evidence type="ECO:0000256" key="10">
    <source>
        <dbReference type="ARBA" id="ARBA00022777"/>
    </source>
</evidence>
<dbReference type="SMART" id="SM00220">
    <property type="entry name" value="S_TKc"/>
    <property type="match status" value="1"/>
</dbReference>
<keyword evidence="15" id="KW-0472">Membrane</keyword>
<dbReference type="CDD" id="cd10422">
    <property type="entry name" value="RNase_Ire1"/>
    <property type="match status" value="1"/>
</dbReference>
<dbReference type="InterPro" id="IPR038357">
    <property type="entry name" value="KEN_sf"/>
</dbReference>
<evidence type="ECO:0000256" key="17">
    <source>
        <dbReference type="ARBA" id="ARBA00047899"/>
    </source>
</evidence>
<feature type="compositionally biased region" description="Polar residues" evidence="19">
    <location>
        <begin position="382"/>
        <end position="393"/>
    </location>
</feature>
<feature type="domain" description="KEN" evidence="21">
    <location>
        <begin position="735"/>
        <end position="863"/>
    </location>
</feature>
<comment type="caution">
    <text evidence="22">The sequence shown here is derived from an EMBL/GenBank/DDBJ whole genome shotgun (WGS) entry which is preliminary data.</text>
</comment>
<dbReference type="SMART" id="SM00564">
    <property type="entry name" value="PQQ"/>
    <property type="match status" value="4"/>
</dbReference>
<dbReference type="FunFam" id="1.20.1440.180:FF:000001">
    <property type="entry name" value="Serine/threonine-protein kinase/endoribonuclease IRE1"/>
    <property type="match status" value="1"/>
</dbReference>
<keyword evidence="11" id="KW-0378">Hydrolase</keyword>
<evidence type="ECO:0000256" key="4">
    <source>
        <dbReference type="ARBA" id="ARBA00022527"/>
    </source>
</evidence>
<feature type="domain" description="Protein kinase" evidence="20">
    <location>
        <begin position="493"/>
        <end position="759"/>
    </location>
</feature>
<feature type="region of interest" description="Disordered" evidence="19">
    <location>
        <begin position="452"/>
        <end position="472"/>
    </location>
</feature>
<keyword evidence="5" id="KW-0597">Phosphoprotein</keyword>
<evidence type="ECO:0000256" key="15">
    <source>
        <dbReference type="ARBA" id="ARBA00023136"/>
    </source>
</evidence>
<dbReference type="InterPro" id="IPR010513">
    <property type="entry name" value="KEN_dom"/>
</dbReference>
<evidence type="ECO:0000313" key="23">
    <source>
        <dbReference type="Proteomes" id="UP001519460"/>
    </source>
</evidence>
<dbReference type="PROSITE" id="PS50011">
    <property type="entry name" value="PROTEIN_KINASE_DOM"/>
    <property type="match status" value="1"/>
</dbReference>
<dbReference type="Gene3D" id="1.20.1440.180">
    <property type="entry name" value="KEN domain"/>
    <property type="match status" value="1"/>
</dbReference>
<keyword evidence="6" id="KW-0808">Transferase</keyword>
<dbReference type="Pfam" id="PF00069">
    <property type="entry name" value="Pkinase"/>
    <property type="match status" value="1"/>
</dbReference>
<evidence type="ECO:0000256" key="12">
    <source>
        <dbReference type="ARBA" id="ARBA00022824"/>
    </source>
</evidence>
<dbReference type="InterPro" id="IPR008271">
    <property type="entry name" value="Ser/Thr_kinase_AS"/>
</dbReference>
<dbReference type="GO" id="GO:0034976">
    <property type="term" value="P:response to endoplasmic reticulum stress"/>
    <property type="evidence" value="ECO:0007669"/>
    <property type="project" value="UniProtKB-ARBA"/>
</dbReference>
<evidence type="ECO:0000256" key="1">
    <source>
        <dbReference type="ARBA" id="ARBA00001946"/>
    </source>
</evidence>
<dbReference type="AlphaFoldDB" id="A0ABD0M933"/>
<dbReference type="InterPro" id="IPR011047">
    <property type="entry name" value="Quinoprotein_ADH-like_sf"/>
</dbReference>
<evidence type="ECO:0000256" key="2">
    <source>
        <dbReference type="ARBA" id="ARBA00004115"/>
    </source>
</evidence>
<comment type="cofactor">
    <cofactor evidence="1">
        <name>Mg(2+)</name>
        <dbReference type="ChEBI" id="CHEBI:18420"/>
    </cofactor>
</comment>
<dbReference type="GO" id="GO:0080090">
    <property type="term" value="P:regulation of primary metabolic process"/>
    <property type="evidence" value="ECO:0007669"/>
    <property type="project" value="UniProtKB-ARBA"/>
</dbReference>
<keyword evidence="13" id="KW-0067">ATP-binding</keyword>
<dbReference type="EMBL" id="JACVVK020000003">
    <property type="protein sequence ID" value="KAK7507901.1"/>
    <property type="molecule type" value="Genomic_DNA"/>
</dbReference>
<evidence type="ECO:0000256" key="14">
    <source>
        <dbReference type="ARBA" id="ARBA00022989"/>
    </source>
</evidence>
<keyword evidence="16" id="KW-0511">Multifunctional enzyme</keyword>
<reference evidence="22 23" key="1">
    <citation type="journal article" date="2023" name="Sci. Data">
        <title>Genome assembly of the Korean intertidal mud-creeper Batillaria attramentaria.</title>
        <authorList>
            <person name="Patra A.K."/>
            <person name="Ho P.T."/>
            <person name="Jun S."/>
            <person name="Lee S.J."/>
            <person name="Kim Y."/>
            <person name="Won Y.J."/>
        </authorList>
    </citation>
    <scope>NUCLEOTIDE SEQUENCE [LARGE SCALE GENOMIC DNA]</scope>
    <source>
        <strain evidence="22">Wonlab-2016</strain>
    </source>
</reference>
<dbReference type="SUPFAM" id="SSF56112">
    <property type="entry name" value="Protein kinase-like (PK-like)"/>
    <property type="match status" value="1"/>
</dbReference>
<comment type="catalytic activity">
    <reaction evidence="18">
        <text>L-seryl-[protein] + ATP = O-phospho-L-seryl-[protein] + ADP + H(+)</text>
        <dbReference type="Rhea" id="RHEA:17989"/>
        <dbReference type="Rhea" id="RHEA-COMP:9863"/>
        <dbReference type="Rhea" id="RHEA-COMP:11604"/>
        <dbReference type="ChEBI" id="CHEBI:15378"/>
        <dbReference type="ChEBI" id="CHEBI:29999"/>
        <dbReference type="ChEBI" id="CHEBI:30616"/>
        <dbReference type="ChEBI" id="CHEBI:83421"/>
        <dbReference type="ChEBI" id="CHEBI:456216"/>
        <dbReference type="EC" id="2.7.11.1"/>
    </reaction>
</comment>
<evidence type="ECO:0000256" key="11">
    <source>
        <dbReference type="ARBA" id="ARBA00022801"/>
    </source>
</evidence>
<dbReference type="FunFam" id="3.30.200.20:FF:000077">
    <property type="entry name" value="Putative Serine/threonine-protein kinase/endoribonuclease IRE1"/>
    <property type="match status" value="1"/>
</dbReference>
<evidence type="ECO:0000256" key="6">
    <source>
        <dbReference type="ARBA" id="ARBA00022679"/>
    </source>
</evidence>
<evidence type="ECO:0000256" key="9">
    <source>
        <dbReference type="ARBA" id="ARBA00022741"/>
    </source>
</evidence>
<dbReference type="Pfam" id="PF13360">
    <property type="entry name" value="PQQ_2"/>
    <property type="match status" value="1"/>
</dbReference>
<evidence type="ECO:0000256" key="19">
    <source>
        <dbReference type="SAM" id="MobiDB-lite"/>
    </source>
</evidence>
<dbReference type="Gene3D" id="3.30.200.20">
    <property type="entry name" value="Phosphorylase Kinase, domain 1"/>
    <property type="match status" value="1"/>
</dbReference>
<keyword evidence="23" id="KW-1185">Reference proteome</keyword>
<accession>A0ABD0M933</accession>
<dbReference type="Gene3D" id="1.10.510.10">
    <property type="entry name" value="Transferase(Phosphotransferase) domain 1"/>
    <property type="match status" value="1"/>
</dbReference>
<evidence type="ECO:0000313" key="22">
    <source>
        <dbReference type="EMBL" id="KAK7507901.1"/>
    </source>
</evidence>
<dbReference type="Gene3D" id="2.130.10.10">
    <property type="entry name" value="YVTN repeat-like/Quinoprotein amine dehydrogenase"/>
    <property type="match status" value="1"/>
</dbReference>
<proteinExistence type="predicted"/>
<dbReference type="InterPro" id="IPR000719">
    <property type="entry name" value="Prot_kinase_dom"/>
</dbReference>
<keyword evidence="10" id="KW-0418">Kinase</keyword>
<dbReference type="GO" id="GO:0016787">
    <property type="term" value="F:hydrolase activity"/>
    <property type="evidence" value="ECO:0007669"/>
    <property type="project" value="UniProtKB-KW"/>
</dbReference>
<dbReference type="GO" id="GO:0005524">
    <property type="term" value="F:ATP binding"/>
    <property type="evidence" value="ECO:0007669"/>
    <property type="project" value="UniProtKB-KW"/>
</dbReference>
<evidence type="ECO:0000256" key="5">
    <source>
        <dbReference type="ARBA" id="ARBA00022553"/>
    </source>
</evidence>
<keyword evidence="7" id="KW-0812">Transmembrane</keyword>
<dbReference type="InterPro" id="IPR018391">
    <property type="entry name" value="PQQ_b-propeller_rpt"/>
</dbReference>
<dbReference type="EC" id="2.7.11.1" evidence="3"/>
<dbReference type="CDD" id="cd09769">
    <property type="entry name" value="Luminal_IRE1"/>
    <property type="match status" value="1"/>
</dbReference>
<dbReference type="GO" id="GO:0010468">
    <property type="term" value="P:regulation of gene expression"/>
    <property type="evidence" value="ECO:0007669"/>
    <property type="project" value="UniProtKB-ARBA"/>
</dbReference>
<evidence type="ECO:0000259" key="21">
    <source>
        <dbReference type="PROSITE" id="PS51392"/>
    </source>
</evidence>
<feature type="compositionally biased region" description="Low complexity" evidence="19">
    <location>
        <begin position="452"/>
        <end position="471"/>
    </location>
</feature>
<dbReference type="InterPro" id="IPR015943">
    <property type="entry name" value="WD40/YVTN_repeat-like_dom_sf"/>
</dbReference>
<dbReference type="CDD" id="cd13982">
    <property type="entry name" value="STKc_IRE1"/>
    <property type="match status" value="1"/>
</dbReference>
<feature type="non-terminal residue" evidence="22">
    <location>
        <position position="1"/>
    </location>
</feature>
<dbReference type="InterPro" id="IPR002372">
    <property type="entry name" value="PQQ_rpt_dom"/>
</dbReference>
<dbReference type="Proteomes" id="UP001519460">
    <property type="component" value="Unassembled WGS sequence"/>
</dbReference>
<keyword evidence="8" id="KW-0732">Signal</keyword>
<organism evidence="22 23">
    <name type="scientific">Batillaria attramentaria</name>
    <dbReference type="NCBI Taxonomy" id="370345"/>
    <lineage>
        <taxon>Eukaryota</taxon>
        <taxon>Metazoa</taxon>
        <taxon>Spiralia</taxon>
        <taxon>Lophotrochozoa</taxon>
        <taxon>Mollusca</taxon>
        <taxon>Gastropoda</taxon>
        <taxon>Caenogastropoda</taxon>
        <taxon>Sorbeoconcha</taxon>
        <taxon>Cerithioidea</taxon>
        <taxon>Batillariidae</taxon>
        <taxon>Batillaria</taxon>
    </lineage>
</organism>
<dbReference type="PROSITE" id="PS00108">
    <property type="entry name" value="PROTEIN_KINASE_ST"/>
    <property type="match status" value="1"/>
</dbReference>
<evidence type="ECO:0000256" key="18">
    <source>
        <dbReference type="ARBA" id="ARBA00048679"/>
    </source>
</evidence>
<evidence type="ECO:0000256" key="8">
    <source>
        <dbReference type="ARBA" id="ARBA00022729"/>
    </source>
</evidence>
<dbReference type="Pfam" id="PF06479">
    <property type="entry name" value="Ribonuc_2-5A"/>
    <property type="match status" value="1"/>
</dbReference>
<dbReference type="InterPro" id="IPR011009">
    <property type="entry name" value="Kinase-like_dom_sf"/>
</dbReference>
<evidence type="ECO:0000256" key="3">
    <source>
        <dbReference type="ARBA" id="ARBA00012513"/>
    </source>
</evidence>
<keyword evidence="9" id="KW-0547">Nucleotide-binding</keyword>
<evidence type="ECO:0000256" key="13">
    <source>
        <dbReference type="ARBA" id="ARBA00022840"/>
    </source>
</evidence>
<name>A0ABD0M933_9CAEN</name>
<dbReference type="GO" id="GO:0005789">
    <property type="term" value="C:endoplasmic reticulum membrane"/>
    <property type="evidence" value="ECO:0007669"/>
    <property type="project" value="UniProtKB-SubCell"/>
</dbReference>
<dbReference type="InterPro" id="IPR045133">
    <property type="entry name" value="IRE1/2-like"/>
</dbReference>
<dbReference type="PROSITE" id="PS51392">
    <property type="entry name" value="KEN"/>
    <property type="match status" value="1"/>
</dbReference>
<dbReference type="SMART" id="SM00580">
    <property type="entry name" value="PUG"/>
    <property type="match status" value="1"/>
</dbReference>
<keyword evidence="4" id="KW-0723">Serine/threonine-protein kinase</keyword>
<comment type="catalytic activity">
    <reaction evidence="17">
        <text>L-threonyl-[protein] + ATP = O-phospho-L-threonyl-[protein] + ADP + H(+)</text>
        <dbReference type="Rhea" id="RHEA:46608"/>
        <dbReference type="Rhea" id="RHEA-COMP:11060"/>
        <dbReference type="Rhea" id="RHEA-COMP:11605"/>
        <dbReference type="ChEBI" id="CHEBI:15378"/>
        <dbReference type="ChEBI" id="CHEBI:30013"/>
        <dbReference type="ChEBI" id="CHEBI:30616"/>
        <dbReference type="ChEBI" id="CHEBI:61977"/>
        <dbReference type="ChEBI" id="CHEBI:456216"/>
        <dbReference type="EC" id="2.7.11.1"/>
    </reaction>
</comment>
<dbReference type="PANTHER" id="PTHR13954">
    <property type="entry name" value="IRE1-RELATED"/>
    <property type="match status" value="1"/>
</dbReference>
<dbReference type="PANTHER" id="PTHR13954:SF6">
    <property type="entry name" value="NON-SPECIFIC SERINE_THREONINE PROTEIN KINASE"/>
    <property type="match status" value="1"/>
</dbReference>
<comment type="subcellular location">
    <subcellularLocation>
        <location evidence="2">Endoplasmic reticulum membrane</location>
        <topology evidence="2">Single-pass type I membrane protein</topology>
    </subcellularLocation>
</comment>
<evidence type="ECO:0000256" key="16">
    <source>
        <dbReference type="ARBA" id="ARBA00023268"/>
    </source>
</evidence>
<keyword evidence="14" id="KW-1133">Transmembrane helix</keyword>
<keyword evidence="12" id="KW-0256">Endoplasmic reticulum</keyword>